<keyword evidence="10 14" id="KW-0408">Iron</keyword>
<dbReference type="Pfam" id="PF00730">
    <property type="entry name" value="HhH-GPD"/>
    <property type="match status" value="1"/>
</dbReference>
<feature type="domain" description="HhH-GPD" evidence="15">
    <location>
        <begin position="35"/>
        <end position="186"/>
    </location>
</feature>
<dbReference type="InterPro" id="IPR003265">
    <property type="entry name" value="HhH-GPD_domain"/>
</dbReference>
<comment type="catalytic activity">
    <reaction evidence="1 14">
        <text>Hydrolyzes free adenine bases from 7,8-dihydro-8-oxoguanine:adenine mismatched double-stranded DNA, leaving an apurinic site.</text>
        <dbReference type="EC" id="3.2.2.31"/>
    </reaction>
</comment>
<evidence type="ECO:0000313" key="17">
    <source>
        <dbReference type="Proteomes" id="UP000616201"/>
    </source>
</evidence>
<dbReference type="Gene3D" id="1.10.1670.10">
    <property type="entry name" value="Helix-hairpin-Helix base-excision DNA repair enzymes (C-terminal)"/>
    <property type="match status" value="1"/>
</dbReference>
<dbReference type="AlphaFoldDB" id="A0A928YQH0"/>
<name>A0A928YQH0_9SPHI</name>
<protein>
    <recommendedName>
        <fullName evidence="5 14">Adenine DNA glycosylase</fullName>
        <ecNumber evidence="4 14">3.2.2.31</ecNumber>
    </recommendedName>
</protein>
<comment type="cofactor">
    <cofactor evidence="14">
        <name>[4Fe-4S] cluster</name>
        <dbReference type="ChEBI" id="CHEBI:49883"/>
    </cofactor>
    <text evidence="14">Binds 1 [4Fe-4S] cluster.</text>
</comment>
<dbReference type="GO" id="GO:0000701">
    <property type="term" value="F:purine-specific mismatch base pair DNA N-glycosylase activity"/>
    <property type="evidence" value="ECO:0007669"/>
    <property type="project" value="UniProtKB-EC"/>
</dbReference>
<dbReference type="Gene3D" id="1.10.340.30">
    <property type="entry name" value="Hypothetical protein, domain 2"/>
    <property type="match status" value="1"/>
</dbReference>
<evidence type="ECO:0000256" key="10">
    <source>
        <dbReference type="ARBA" id="ARBA00023004"/>
    </source>
</evidence>
<dbReference type="GO" id="GO:0006284">
    <property type="term" value="P:base-excision repair"/>
    <property type="evidence" value="ECO:0007669"/>
    <property type="project" value="UniProtKB-UniRule"/>
</dbReference>
<dbReference type="GO" id="GO:0006298">
    <property type="term" value="P:mismatch repair"/>
    <property type="evidence" value="ECO:0007669"/>
    <property type="project" value="TreeGrafter"/>
</dbReference>
<dbReference type="RefSeq" id="WP_196934100.1">
    <property type="nucleotide sequence ID" value="NZ_MU158697.1"/>
</dbReference>
<dbReference type="EC" id="3.2.2.31" evidence="4 14"/>
<organism evidence="16 17">
    <name type="scientific">Sphingobacterium hungaricum</name>
    <dbReference type="NCBI Taxonomy" id="2082723"/>
    <lineage>
        <taxon>Bacteria</taxon>
        <taxon>Pseudomonadati</taxon>
        <taxon>Bacteroidota</taxon>
        <taxon>Sphingobacteriia</taxon>
        <taxon>Sphingobacteriales</taxon>
        <taxon>Sphingobacteriaceae</taxon>
        <taxon>Sphingobacterium</taxon>
    </lineage>
</organism>
<dbReference type="InterPro" id="IPR029119">
    <property type="entry name" value="MutY_C"/>
</dbReference>
<evidence type="ECO:0000313" key="16">
    <source>
        <dbReference type="EMBL" id="MBE8713954.1"/>
    </source>
</evidence>
<reference evidence="16" key="1">
    <citation type="submission" date="2018-02" db="EMBL/GenBank/DDBJ databases">
        <authorList>
            <person name="Vasarhelyi B.M."/>
            <person name="Deshmukh S."/>
            <person name="Balint B."/>
            <person name="Kukolya J."/>
        </authorList>
    </citation>
    <scope>NUCLEOTIDE SEQUENCE</scope>
    <source>
        <strain evidence="16">KB22</strain>
    </source>
</reference>
<dbReference type="SMART" id="SM00478">
    <property type="entry name" value="ENDO3c"/>
    <property type="match status" value="1"/>
</dbReference>
<dbReference type="Pfam" id="PF00633">
    <property type="entry name" value="HHH"/>
    <property type="match status" value="1"/>
</dbReference>
<evidence type="ECO:0000256" key="12">
    <source>
        <dbReference type="ARBA" id="ARBA00023204"/>
    </source>
</evidence>
<dbReference type="PROSITE" id="PS00764">
    <property type="entry name" value="ENDONUCLEASE_III_1"/>
    <property type="match status" value="1"/>
</dbReference>
<evidence type="ECO:0000256" key="3">
    <source>
        <dbReference type="ARBA" id="ARBA00008343"/>
    </source>
</evidence>
<dbReference type="GO" id="GO:0032357">
    <property type="term" value="F:oxidized purine DNA binding"/>
    <property type="evidence" value="ECO:0007669"/>
    <property type="project" value="TreeGrafter"/>
</dbReference>
<dbReference type="InterPro" id="IPR004035">
    <property type="entry name" value="Endouclease-III_FeS-bd_BS"/>
</dbReference>
<dbReference type="CDD" id="cd00056">
    <property type="entry name" value="ENDO3c"/>
    <property type="match status" value="1"/>
</dbReference>
<dbReference type="InterPro" id="IPR000445">
    <property type="entry name" value="HhH_motif"/>
</dbReference>
<dbReference type="InterPro" id="IPR011257">
    <property type="entry name" value="DNA_glycosylase"/>
</dbReference>
<sequence length="350" mass="40622">MGFSSKLISWYAKNGRELPWRNTTNPYIIWLSEIILQQTRIEQGTPYFHNFLENFPTIEDFANADEGELLKLWQGLGYYSRARNMHKAARQIQTDFDGKFPTKYEEVIKLTGIGEYTAAAIASFSSNAAYAVLDGNVFRVLSRYFAIDTPINSTAGKKQFSEIANELLDKKHPGTYNQAIMDFGAMLCKPKNPLCEECIFRMDCRAFQTNSIQSYPVKLKKKPSRNRFFAYFIVEEDGQLLMAKRNDSDIWANMYEFPMIETEEELSISALVEHNEFKFNFPSAIIEQLNGMVKQVLSHQNIYAKFYRITNPENNVLKNSNWAFYNSENLDKLAMHKLMFTFLETFKKLP</sequence>
<keyword evidence="8 14" id="KW-0227">DNA damage</keyword>
<keyword evidence="13 14" id="KW-0326">Glycosidase</keyword>
<dbReference type="Pfam" id="PF14815">
    <property type="entry name" value="NUDIX_4"/>
    <property type="match status" value="1"/>
</dbReference>
<dbReference type="InterPro" id="IPR023170">
    <property type="entry name" value="HhH_base_excis_C"/>
</dbReference>
<evidence type="ECO:0000256" key="6">
    <source>
        <dbReference type="ARBA" id="ARBA00022485"/>
    </source>
</evidence>
<keyword evidence="12" id="KW-0234">DNA repair</keyword>
<evidence type="ECO:0000256" key="14">
    <source>
        <dbReference type="RuleBase" id="RU365096"/>
    </source>
</evidence>
<evidence type="ECO:0000256" key="4">
    <source>
        <dbReference type="ARBA" id="ARBA00012045"/>
    </source>
</evidence>
<keyword evidence="11" id="KW-0411">Iron-sulfur</keyword>
<keyword evidence="17" id="KW-1185">Reference proteome</keyword>
<accession>A0A928YQH0</accession>
<dbReference type="PANTHER" id="PTHR42944">
    <property type="entry name" value="ADENINE DNA GLYCOSYLASE"/>
    <property type="match status" value="1"/>
</dbReference>
<evidence type="ECO:0000256" key="13">
    <source>
        <dbReference type="ARBA" id="ARBA00023295"/>
    </source>
</evidence>
<dbReference type="CDD" id="cd03431">
    <property type="entry name" value="NUDIX_DNA_Glycosylase_C-MutY"/>
    <property type="match status" value="1"/>
</dbReference>
<dbReference type="SUPFAM" id="SSF48150">
    <property type="entry name" value="DNA-glycosylase"/>
    <property type="match status" value="1"/>
</dbReference>
<keyword evidence="7" id="KW-0479">Metal-binding</keyword>
<dbReference type="GO" id="GO:0034039">
    <property type="term" value="F:8-oxo-7,8-dihydroguanine DNA N-glycosylase activity"/>
    <property type="evidence" value="ECO:0007669"/>
    <property type="project" value="TreeGrafter"/>
</dbReference>
<dbReference type="EMBL" id="PRDK01000005">
    <property type="protein sequence ID" value="MBE8713954.1"/>
    <property type="molecule type" value="Genomic_DNA"/>
</dbReference>
<dbReference type="GO" id="GO:0046872">
    <property type="term" value="F:metal ion binding"/>
    <property type="evidence" value="ECO:0007669"/>
    <property type="project" value="UniProtKB-UniRule"/>
</dbReference>
<evidence type="ECO:0000256" key="2">
    <source>
        <dbReference type="ARBA" id="ARBA00002933"/>
    </source>
</evidence>
<dbReference type="GO" id="GO:0051539">
    <property type="term" value="F:4 iron, 4 sulfur cluster binding"/>
    <property type="evidence" value="ECO:0007669"/>
    <property type="project" value="UniProtKB-UniRule"/>
</dbReference>
<dbReference type="FunFam" id="1.10.340.30:FF:000002">
    <property type="entry name" value="Adenine DNA glycosylase"/>
    <property type="match status" value="1"/>
</dbReference>
<evidence type="ECO:0000256" key="5">
    <source>
        <dbReference type="ARBA" id="ARBA00022023"/>
    </source>
</evidence>
<dbReference type="Proteomes" id="UP000616201">
    <property type="component" value="Unassembled WGS sequence"/>
</dbReference>
<evidence type="ECO:0000256" key="7">
    <source>
        <dbReference type="ARBA" id="ARBA00022723"/>
    </source>
</evidence>
<comment type="similarity">
    <text evidence="3 14">Belongs to the Nth/MutY family.</text>
</comment>
<evidence type="ECO:0000256" key="9">
    <source>
        <dbReference type="ARBA" id="ARBA00022801"/>
    </source>
</evidence>
<gene>
    <name evidence="16" type="primary">mutY</name>
    <name evidence="16" type="ORF">C4F49_09705</name>
</gene>
<comment type="function">
    <text evidence="2">Adenine glycosylase active on G-A mispairs. MutY also corrects error-prone DNA synthesis past GO lesions which are due to the oxidatively damaged form of guanine: 7,8-dihydro-8-oxoguanine (8-oxo-dGTP).</text>
</comment>
<dbReference type="GO" id="GO:0035485">
    <property type="term" value="F:adenine/guanine mispair binding"/>
    <property type="evidence" value="ECO:0007669"/>
    <property type="project" value="TreeGrafter"/>
</dbReference>
<comment type="caution">
    <text evidence="16">The sequence shown here is derived from an EMBL/GenBank/DDBJ whole genome shotgun (WGS) entry which is preliminary data.</text>
</comment>
<evidence type="ECO:0000259" key="15">
    <source>
        <dbReference type="SMART" id="SM00478"/>
    </source>
</evidence>
<dbReference type="SUPFAM" id="SSF55811">
    <property type="entry name" value="Nudix"/>
    <property type="match status" value="1"/>
</dbReference>
<dbReference type="PANTHER" id="PTHR42944:SF1">
    <property type="entry name" value="ADENINE DNA GLYCOSYLASE"/>
    <property type="match status" value="1"/>
</dbReference>
<dbReference type="InterPro" id="IPR005760">
    <property type="entry name" value="A/G_AdeGlyc_MutY"/>
</dbReference>
<dbReference type="InterPro" id="IPR015797">
    <property type="entry name" value="NUDIX_hydrolase-like_dom_sf"/>
</dbReference>
<keyword evidence="9" id="KW-0378">Hydrolase</keyword>
<dbReference type="NCBIfam" id="TIGR01084">
    <property type="entry name" value="mutY"/>
    <property type="match status" value="1"/>
</dbReference>
<proteinExistence type="inferred from homology"/>
<dbReference type="Gene3D" id="3.90.79.10">
    <property type="entry name" value="Nucleoside Triphosphate Pyrophosphohydrolase"/>
    <property type="match status" value="1"/>
</dbReference>
<evidence type="ECO:0000256" key="11">
    <source>
        <dbReference type="ARBA" id="ARBA00023014"/>
    </source>
</evidence>
<evidence type="ECO:0000256" key="8">
    <source>
        <dbReference type="ARBA" id="ARBA00022763"/>
    </source>
</evidence>
<keyword evidence="6" id="KW-0004">4Fe-4S</keyword>
<dbReference type="InterPro" id="IPR044298">
    <property type="entry name" value="MIG/MutY"/>
</dbReference>
<evidence type="ECO:0000256" key="1">
    <source>
        <dbReference type="ARBA" id="ARBA00000843"/>
    </source>
</evidence>